<evidence type="ECO:0000256" key="2">
    <source>
        <dbReference type="ARBA" id="ARBA00001946"/>
    </source>
</evidence>
<dbReference type="CDD" id="cd24161">
    <property type="entry name" value="NUDIX_ADPRase_Ndx2"/>
    <property type="match status" value="1"/>
</dbReference>
<evidence type="ECO:0000256" key="6">
    <source>
        <dbReference type="ARBA" id="ARBA00032162"/>
    </source>
</evidence>
<dbReference type="PANTHER" id="PTHR11839:SF18">
    <property type="entry name" value="NUDIX HYDROLASE DOMAIN-CONTAINING PROTEIN"/>
    <property type="match status" value="1"/>
</dbReference>
<dbReference type="PROSITE" id="PS00893">
    <property type="entry name" value="NUDIX_BOX"/>
    <property type="match status" value="1"/>
</dbReference>
<comment type="catalytic activity">
    <reaction evidence="1">
        <text>GDP-alpha-D-mannose + H2O = alpha-D-mannose 1-phosphate + GMP + 2 H(+)</text>
        <dbReference type="Rhea" id="RHEA:27978"/>
        <dbReference type="ChEBI" id="CHEBI:15377"/>
        <dbReference type="ChEBI" id="CHEBI:15378"/>
        <dbReference type="ChEBI" id="CHEBI:57527"/>
        <dbReference type="ChEBI" id="CHEBI:58115"/>
        <dbReference type="ChEBI" id="CHEBI:58409"/>
    </reaction>
</comment>
<evidence type="ECO:0000259" key="8">
    <source>
        <dbReference type="PROSITE" id="PS51462"/>
    </source>
</evidence>
<dbReference type="Pfam" id="PF00293">
    <property type="entry name" value="NUDIX"/>
    <property type="match status" value="1"/>
</dbReference>
<evidence type="ECO:0000313" key="10">
    <source>
        <dbReference type="Proteomes" id="UP001596958"/>
    </source>
</evidence>
<evidence type="ECO:0000256" key="4">
    <source>
        <dbReference type="ARBA" id="ARBA00016377"/>
    </source>
</evidence>
<dbReference type="InterPro" id="IPR020084">
    <property type="entry name" value="NUDIX_hydrolase_CS"/>
</dbReference>
<feature type="domain" description="Nudix hydrolase" evidence="8">
    <location>
        <begin position="45"/>
        <end position="173"/>
    </location>
</feature>
<keyword evidence="5" id="KW-0378">Hydrolase</keyword>
<evidence type="ECO:0000313" key="9">
    <source>
        <dbReference type="EMBL" id="MFD0751701.1"/>
    </source>
</evidence>
<reference evidence="10" key="1">
    <citation type="journal article" date="2019" name="Int. J. Syst. Evol. Microbiol.">
        <title>The Global Catalogue of Microorganisms (GCM) 10K type strain sequencing project: providing services to taxonomists for standard genome sequencing and annotation.</title>
        <authorList>
            <consortium name="The Broad Institute Genomics Platform"/>
            <consortium name="The Broad Institute Genome Sequencing Center for Infectious Disease"/>
            <person name="Wu L."/>
            <person name="Ma J."/>
        </authorList>
    </citation>
    <scope>NUCLEOTIDE SEQUENCE [LARGE SCALE GENOMIC DNA]</scope>
    <source>
        <strain evidence="10">CCUG 63418</strain>
    </source>
</reference>
<comment type="caution">
    <text evidence="9">The sequence shown here is derived from an EMBL/GenBank/DDBJ whole genome shotgun (WGS) entry which is preliminary data.</text>
</comment>
<dbReference type="EMBL" id="JBHTHU010000021">
    <property type="protein sequence ID" value="MFD0751701.1"/>
    <property type="molecule type" value="Genomic_DNA"/>
</dbReference>
<dbReference type="Gene3D" id="3.90.79.10">
    <property type="entry name" value="Nucleoside Triphosphate Pyrophosphohydrolase"/>
    <property type="match status" value="1"/>
</dbReference>
<dbReference type="PROSITE" id="PS51462">
    <property type="entry name" value="NUDIX"/>
    <property type="match status" value="1"/>
</dbReference>
<evidence type="ECO:0000256" key="7">
    <source>
        <dbReference type="ARBA" id="ARBA00032272"/>
    </source>
</evidence>
<comment type="similarity">
    <text evidence="3">Belongs to the Nudix hydrolase family. NudK subfamily.</text>
</comment>
<name>A0ABW2Z067_9SPHI</name>
<dbReference type="InterPro" id="IPR015797">
    <property type="entry name" value="NUDIX_hydrolase-like_dom_sf"/>
</dbReference>
<dbReference type="PANTHER" id="PTHR11839">
    <property type="entry name" value="UDP/ADP-SUGAR PYROPHOSPHATASE"/>
    <property type="match status" value="1"/>
</dbReference>
<comment type="cofactor">
    <cofactor evidence="2">
        <name>Mg(2+)</name>
        <dbReference type="ChEBI" id="CHEBI:18420"/>
    </cofactor>
</comment>
<keyword evidence="10" id="KW-1185">Reference proteome</keyword>
<dbReference type="RefSeq" id="WP_377101989.1">
    <property type="nucleotide sequence ID" value="NZ_JBHTHU010000021.1"/>
</dbReference>
<accession>A0ABW2Z067</accession>
<evidence type="ECO:0000256" key="5">
    <source>
        <dbReference type="ARBA" id="ARBA00022801"/>
    </source>
</evidence>
<organism evidence="9 10">
    <name type="scientific">Mucilaginibacter calamicampi</name>
    <dbReference type="NCBI Taxonomy" id="1302352"/>
    <lineage>
        <taxon>Bacteria</taxon>
        <taxon>Pseudomonadati</taxon>
        <taxon>Bacteroidota</taxon>
        <taxon>Sphingobacteriia</taxon>
        <taxon>Sphingobacteriales</taxon>
        <taxon>Sphingobacteriaceae</taxon>
        <taxon>Mucilaginibacter</taxon>
    </lineage>
</organism>
<proteinExistence type="inferred from homology"/>
<evidence type="ECO:0000256" key="1">
    <source>
        <dbReference type="ARBA" id="ARBA00000847"/>
    </source>
</evidence>
<dbReference type="InterPro" id="IPR000086">
    <property type="entry name" value="NUDIX_hydrolase_dom"/>
</dbReference>
<gene>
    <name evidence="9" type="ORF">ACFQZS_16235</name>
</gene>
<dbReference type="SUPFAM" id="SSF55811">
    <property type="entry name" value="Nudix"/>
    <property type="match status" value="1"/>
</dbReference>
<dbReference type="Proteomes" id="UP001596958">
    <property type="component" value="Unassembled WGS sequence"/>
</dbReference>
<sequence length="186" mass="21125">MQHSEENPWQITSQQNIYDNNWINLTEYQVINPSGNPGIYGKVHFKNRATGIVPLDADGNTYLVGQYRFPLDEYSWELPEGGAPLNEDPLTAAQRELLEETGLKASNWTEIQRMYLSNSVCDELCIIYLATGLEQFEAEPEDTEQLQTRKLPFNEAYQMVCDGRITDSVTVAGILRVKLMMLEGSI</sequence>
<evidence type="ECO:0000256" key="3">
    <source>
        <dbReference type="ARBA" id="ARBA00007275"/>
    </source>
</evidence>
<protein>
    <recommendedName>
        <fullName evidence="4">GDP-mannose pyrophosphatase</fullName>
    </recommendedName>
    <alternativeName>
        <fullName evidence="6">GDP-mannose hydrolase</fullName>
    </alternativeName>
    <alternativeName>
        <fullName evidence="7">GDPMK</fullName>
    </alternativeName>
</protein>